<evidence type="ECO:0000313" key="3">
    <source>
        <dbReference type="Proteomes" id="UP000494106"/>
    </source>
</evidence>
<dbReference type="Proteomes" id="UP000494106">
    <property type="component" value="Unassembled WGS sequence"/>
</dbReference>
<comment type="caution">
    <text evidence="2">The sequence shown here is derived from an EMBL/GenBank/DDBJ whole genome shotgun (WGS) entry which is preliminary data.</text>
</comment>
<evidence type="ECO:0000256" key="1">
    <source>
        <dbReference type="SAM" id="MobiDB-lite"/>
    </source>
</evidence>
<dbReference type="AlphaFoldDB" id="A0A8S1BAJ7"/>
<sequence length="90" mass="9780">MVYCYVNGTIQCTLHIGCTRVLAVGLNGCGQYDRYPLRYQRARDVTASLPRAATCSVHRARPNRSCSTSGPPLASPVTPPSLFDPVINAR</sequence>
<accession>A0A8S1BAJ7</accession>
<dbReference type="EMBL" id="CADEBC010000602">
    <property type="protein sequence ID" value="CAB3258842.1"/>
    <property type="molecule type" value="Genomic_DNA"/>
</dbReference>
<feature type="region of interest" description="Disordered" evidence="1">
    <location>
        <begin position="62"/>
        <end position="90"/>
    </location>
</feature>
<name>A0A8S1BAJ7_ARCPL</name>
<proteinExistence type="predicted"/>
<protein>
    <submittedName>
        <fullName evidence="2">Uncharacterized protein</fullName>
    </submittedName>
</protein>
<reference evidence="2 3" key="1">
    <citation type="submission" date="2020-04" db="EMBL/GenBank/DDBJ databases">
        <authorList>
            <person name="Wallbank WR R."/>
            <person name="Pardo Diaz C."/>
            <person name="Kozak K."/>
            <person name="Martin S."/>
            <person name="Jiggins C."/>
            <person name="Moest M."/>
            <person name="Warren A I."/>
            <person name="Byers J.R.P. K."/>
            <person name="Montejo-Kovacevich G."/>
            <person name="Yen C E."/>
        </authorList>
    </citation>
    <scope>NUCLEOTIDE SEQUENCE [LARGE SCALE GENOMIC DNA]</scope>
</reference>
<organism evidence="2 3">
    <name type="scientific">Arctia plantaginis</name>
    <name type="common">Wood tiger moth</name>
    <name type="synonym">Phalaena plantaginis</name>
    <dbReference type="NCBI Taxonomy" id="874455"/>
    <lineage>
        <taxon>Eukaryota</taxon>
        <taxon>Metazoa</taxon>
        <taxon>Ecdysozoa</taxon>
        <taxon>Arthropoda</taxon>
        <taxon>Hexapoda</taxon>
        <taxon>Insecta</taxon>
        <taxon>Pterygota</taxon>
        <taxon>Neoptera</taxon>
        <taxon>Endopterygota</taxon>
        <taxon>Lepidoptera</taxon>
        <taxon>Glossata</taxon>
        <taxon>Ditrysia</taxon>
        <taxon>Noctuoidea</taxon>
        <taxon>Erebidae</taxon>
        <taxon>Arctiinae</taxon>
        <taxon>Arctia</taxon>
    </lineage>
</organism>
<evidence type="ECO:0000313" key="2">
    <source>
        <dbReference type="EMBL" id="CAB3258842.1"/>
    </source>
</evidence>
<gene>
    <name evidence="2" type="ORF">APLA_LOCUS16705</name>
</gene>
<keyword evidence="3" id="KW-1185">Reference proteome</keyword>